<sequence>MGWGRRRGCRSSRLRGWDGGWAAIAYWVEETTTLLDLHRAPCIRHGKASTPWIYHGKATMAGVEVGDDTLGWKTHIGPEMGRGRRLHRSPYCVLELLLRREMGEDTALS</sequence>
<keyword evidence="2" id="KW-1185">Reference proteome</keyword>
<accession>A0A1B6PQH0</accession>
<name>A0A1B6PQH0_SORBI</name>
<dbReference type="AlphaFoldDB" id="A0A1B6PQH0"/>
<reference evidence="1 2" key="1">
    <citation type="journal article" date="2009" name="Nature">
        <title>The Sorghum bicolor genome and the diversification of grasses.</title>
        <authorList>
            <person name="Paterson A.H."/>
            <person name="Bowers J.E."/>
            <person name="Bruggmann R."/>
            <person name="Dubchak I."/>
            <person name="Grimwood J."/>
            <person name="Gundlach H."/>
            <person name="Haberer G."/>
            <person name="Hellsten U."/>
            <person name="Mitros T."/>
            <person name="Poliakov A."/>
            <person name="Schmutz J."/>
            <person name="Spannagl M."/>
            <person name="Tang H."/>
            <person name="Wang X."/>
            <person name="Wicker T."/>
            <person name="Bharti A.K."/>
            <person name="Chapman J."/>
            <person name="Feltus F.A."/>
            <person name="Gowik U."/>
            <person name="Grigoriev I.V."/>
            <person name="Lyons E."/>
            <person name="Maher C.A."/>
            <person name="Martis M."/>
            <person name="Narechania A."/>
            <person name="Otillar R.P."/>
            <person name="Penning B.W."/>
            <person name="Salamov A.A."/>
            <person name="Wang Y."/>
            <person name="Zhang L."/>
            <person name="Carpita N.C."/>
            <person name="Freeling M."/>
            <person name="Gingle A.R."/>
            <person name="Hash C.T."/>
            <person name="Keller B."/>
            <person name="Klein P."/>
            <person name="Kresovich S."/>
            <person name="McCann M.C."/>
            <person name="Ming R."/>
            <person name="Peterson D.G."/>
            <person name="Mehboob-ur-Rahman"/>
            <person name="Ware D."/>
            <person name="Westhoff P."/>
            <person name="Mayer K.F."/>
            <person name="Messing J."/>
            <person name="Rokhsar D.S."/>
        </authorList>
    </citation>
    <scope>NUCLEOTIDE SEQUENCE [LARGE SCALE GENOMIC DNA]</scope>
    <source>
        <strain evidence="2">cv. BTx623</strain>
    </source>
</reference>
<organism evidence="1 2">
    <name type="scientific">Sorghum bicolor</name>
    <name type="common">Sorghum</name>
    <name type="synonym">Sorghum vulgare</name>
    <dbReference type="NCBI Taxonomy" id="4558"/>
    <lineage>
        <taxon>Eukaryota</taxon>
        <taxon>Viridiplantae</taxon>
        <taxon>Streptophyta</taxon>
        <taxon>Embryophyta</taxon>
        <taxon>Tracheophyta</taxon>
        <taxon>Spermatophyta</taxon>
        <taxon>Magnoliopsida</taxon>
        <taxon>Liliopsida</taxon>
        <taxon>Poales</taxon>
        <taxon>Poaceae</taxon>
        <taxon>PACMAD clade</taxon>
        <taxon>Panicoideae</taxon>
        <taxon>Andropogonodae</taxon>
        <taxon>Andropogoneae</taxon>
        <taxon>Sorghinae</taxon>
        <taxon>Sorghum</taxon>
    </lineage>
</organism>
<protein>
    <submittedName>
        <fullName evidence="1">Uncharacterized protein</fullName>
    </submittedName>
</protein>
<evidence type="ECO:0000313" key="1">
    <source>
        <dbReference type="EMBL" id="KXG27903.1"/>
    </source>
</evidence>
<reference evidence="2" key="2">
    <citation type="journal article" date="2018" name="Plant J.">
        <title>The Sorghum bicolor reference genome: improved assembly, gene annotations, a transcriptome atlas, and signatures of genome organization.</title>
        <authorList>
            <person name="McCormick R.F."/>
            <person name="Truong S.K."/>
            <person name="Sreedasyam A."/>
            <person name="Jenkins J."/>
            <person name="Shu S."/>
            <person name="Sims D."/>
            <person name="Kennedy M."/>
            <person name="Amirebrahimi M."/>
            <person name="Weers B.D."/>
            <person name="McKinley B."/>
            <person name="Mattison A."/>
            <person name="Morishige D.T."/>
            <person name="Grimwood J."/>
            <person name="Schmutz J."/>
            <person name="Mullet J.E."/>
        </authorList>
    </citation>
    <scope>NUCLEOTIDE SEQUENCE [LARGE SCALE GENOMIC DNA]</scope>
    <source>
        <strain evidence="2">cv. BTx623</strain>
    </source>
</reference>
<dbReference type="Proteomes" id="UP000000768">
    <property type="component" value="Chromosome 5"/>
</dbReference>
<proteinExistence type="predicted"/>
<dbReference type="EMBL" id="CM000764">
    <property type="protein sequence ID" value="KXG27903.1"/>
    <property type="molecule type" value="Genomic_DNA"/>
</dbReference>
<gene>
    <name evidence="1" type="ORF">SORBI_3005G061300</name>
</gene>
<dbReference type="InParanoid" id="A0A1B6PQH0"/>
<evidence type="ECO:0000313" key="2">
    <source>
        <dbReference type="Proteomes" id="UP000000768"/>
    </source>
</evidence>
<dbReference type="Gramene" id="KXG27903">
    <property type="protein sequence ID" value="KXG27903"/>
    <property type="gene ID" value="SORBI_3005G061300"/>
</dbReference>